<sequence>MDGVQARNIQREFFEDDEKVSAFRLKTPLPAHVIAQVADYARSQIGTRYSLPEAVALVTGGPKLRTKRLFCSRLVARAYQSVGIQLVRDQDYCSPEGLRVSPLLVELALQTEVVSQEEIETMARRPNPIAMTHKAQNEVLDVARSLDPTVESFQDLARLIKDHPEWDRHIADVLQSSGYLDLWRYEVETHPWRYDHAFMATMTEPDIQQDLRAYCIGTVQEAYSGGIRFAVNLEHYRQMHQVLPRQSWQLLIRLYETLVSNDHSRREVARAWLAAAHPVDLELHMEKIGPHSDMWFSIVDRVEPRLGALARIMIENEKSALVCSSCGDEPITDYRIANAAEAMPGVPSLRLCEDCVGIRRGFGERLESLG</sequence>
<comment type="caution">
    <text evidence="1">The sequence shown here is derived from an EMBL/GenBank/DDBJ whole genome shotgun (WGS) entry which is preliminary data.</text>
</comment>
<gene>
    <name evidence="1" type="ORF">GB927_021640</name>
</gene>
<name>A0ABT1RC42_9HYPH</name>
<evidence type="ECO:0000313" key="2">
    <source>
        <dbReference type="Proteomes" id="UP000996601"/>
    </source>
</evidence>
<dbReference type="InterPro" id="IPR038765">
    <property type="entry name" value="Papain-like_cys_pep_sf"/>
</dbReference>
<evidence type="ECO:0000313" key="1">
    <source>
        <dbReference type="EMBL" id="MCQ4632659.1"/>
    </source>
</evidence>
<organism evidence="1 2">
    <name type="scientific">Shinella lacus</name>
    <dbReference type="NCBI Taxonomy" id="2654216"/>
    <lineage>
        <taxon>Bacteria</taxon>
        <taxon>Pseudomonadati</taxon>
        <taxon>Pseudomonadota</taxon>
        <taxon>Alphaproteobacteria</taxon>
        <taxon>Hyphomicrobiales</taxon>
        <taxon>Rhizobiaceae</taxon>
        <taxon>Shinella</taxon>
    </lineage>
</organism>
<dbReference type="InterPro" id="IPR024453">
    <property type="entry name" value="Peptidase_C92"/>
</dbReference>
<dbReference type="SUPFAM" id="SSF54001">
    <property type="entry name" value="Cysteine proteinases"/>
    <property type="match status" value="1"/>
</dbReference>
<reference evidence="1" key="1">
    <citation type="submission" date="2021-07" db="EMBL/GenBank/DDBJ databases">
        <title>Shinella sp. nov., a novel member of the genus Shinella from water.</title>
        <authorList>
            <person name="Deng Y."/>
        </authorList>
    </citation>
    <scope>NUCLEOTIDE SEQUENCE</scope>
    <source>
        <strain evidence="1">CPCC 100929</strain>
    </source>
</reference>
<dbReference type="Proteomes" id="UP000996601">
    <property type="component" value="Unassembled WGS sequence"/>
</dbReference>
<protein>
    <submittedName>
        <fullName evidence="1">Uncharacterized protein</fullName>
    </submittedName>
</protein>
<accession>A0ABT1RC42</accession>
<dbReference type="Gene3D" id="3.90.1720.10">
    <property type="entry name" value="endopeptidase domain like (from Nostoc punctiforme)"/>
    <property type="match status" value="1"/>
</dbReference>
<proteinExistence type="predicted"/>
<dbReference type="RefSeq" id="WP_256119285.1">
    <property type="nucleotide sequence ID" value="NZ_WHSB02000008.1"/>
</dbReference>
<keyword evidence="2" id="KW-1185">Reference proteome</keyword>
<dbReference type="EMBL" id="WHSB02000008">
    <property type="protein sequence ID" value="MCQ4632659.1"/>
    <property type="molecule type" value="Genomic_DNA"/>
</dbReference>
<dbReference type="Pfam" id="PF05708">
    <property type="entry name" value="Peptidase_C92"/>
    <property type="match status" value="1"/>
</dbReference>